<dbReference type="AlphaFoldDB" id="A0A4U0UTZ2"/>
<accession>A0A4U0UTZ2</accession>
<proteinExistence type="predicted"/>
<feature type="compositionally biased region" description="Basic and acidic residues" evidence="1">
    <location>
        <begin position="64"/>
        <end position="76"/>
    </location>
</feature>
<gene>
    <name evidence="2" type="ORF">B0A55_13471</name>
</gene>
<sequence length="258" mass="28899">GDTSLEEEAEVEDDDDEDLFGKVFGNEKTLVKEEDAAAEEDSDIEIIESPRQPQCSSNNKGKQRATDYDSHHDTTEHAPGCRPTTRSASTPPPPSSSPTHKPSAPLVKKRPEQSDLVKDLRRSLTQQRKLHDRAKQFTPRLPLASHRYWICVLHAGRRVSTINSEKHFTWLKGNRLSTIATIHHTHATATLTDDFALLLGHERVEFRDTCEELDYFNDKVICLRAVSAEEEEGGGRQAVVGRDLGEGCPPEVIEIDLE</sequence>
<feature type="compositionally biased region" description="Acidic residues" evidence="1">
    <location>
        <begin position="1"/>
        <end position="18"/>
    </location>
</feature>
<comment type="caution">
    <text evidence="2">The sequence shown here is derived from an EMBL/GenBank/DDBJ whole genome shotgun (WGS) entry which is preliminary data.</text>
</comment>
<dbReference type="EMBL" id="NAJQ01002678">
    <property type="protein sequence ID" value="TKA39474.1"/>
    <property type="molecule type" value="Genomic_DNA"/>
</dbReference>
<feature type="non-terminal residue" evidence="2">
    <location>
        <position position="1"/>
    </location>
</feature>
<protein>
    <submittedName>
        <fullName evidence="2">Uncharacterized protein</fullName>
    </submittedName>
</protein>
<dbReference type="Proteomes" id="UP000309340">
    <property type="component" value="Unassembled WGS sequence"/>
</dbReference>
<keyword evidence="3" id="KW-1185">Reference proteome</keyword>
<name>A0A4U0UTZ2_9PEZI</name>
<dbReference type="STRING" id="329884.A0A4U0UTZ2"/>
<dbReference type="OrthoDB" id="3886549at2759"/>
<feature type="region of interest" description="Disordered" evidence="1">
    <location>
        <begin position="1"/>
        <end position="117"/>
    </location>
</feature>
<evidence type="ECO:0000313" key="2">
    <source>
        <dbReference type="EMBL" id="TKA39474.1"/>
    </source>
</evidence>
<evidence type="ECO:0000313" key="3">
    <source>
        <dbReference type="Proteomes" id="UP000309340"/>
    </source>
</evidence>
<feature type="compositionally biased region" description="Polar residues" evidence="1">
    <location>
        <begin position="51"/>
        <end position="60"/>
    </location>
</feature>
<organism evidence="2 3">
    <name type="scientific">Friedmanniomyces simplex</name>
    <dbReference type="NCBI Taxonomy" id="329884"/>
    <lineage>
        <taxon>Eukaryota</taxon>
        <taxon>Fungi</taxon>
        <taxon>Dikarya</taxon>
        <taxon>Ascomycota</taxon>
        <taxon>Pezizomycotina</taxon>
        <taxon>Dothideomycetes</taxon>
        <taxon>Dothideomycetidae</taxon>
        <taxon>Mycosphaerellales</taxon>
        <taxon>Teratosphaeriaceae</taxon>
        <taxon>Friedmanniomyces</taxon>
    </lineage>
</organism>
<feature type="compositionally biased region" description="Acidic residues" evidence="1">
    <location>
        <begin position="36"/>
        <end position="46"/>
    </location>
</feature>
<reference evidence="2 3" key="1">
    <citation type="submission" date="2017-03" db="EMBL/GenBank/DDBJ databases">
        <title>Genomes of endolithic fungi from Antarctica.</title>
        <authorList>
            <person name="Coleine C."/>
            <person name="Masonjones S."/>
            <person name="Stajich J.E."/>
        </authorList>
    </citation>
    <scope>NUCLEOTIDE SEQUENCE [LARGE SCALE GENOMIC DNA]</scope>
    <source>
        <strain evidence="2 3">CCFEE 5184</strain>
    </source>
</reference>
<evidence type="ECO:0000256" key="1">
    <source>
        <dbReference type="SAM" id="MobiDB-lite"/>
    </source>
</evidence>